<feature type="region of interest" description="Disordered" evidence="1">
    <location>
        <begin position="24"/>
        <end position="58"/>
    </location>
</feature>
<reference evidence="2" key="1">
    <citation type="submission" date="2018-05" db="EMBL/GenBank/DDBJ databases">
        <title>Draft genome of Mucuna pruriens seed.</title>
        <authorList>
            <person name="Nnadi N.E."/>
            <person name="Vos R."/>
            <person name="Hasami M.H."/>
            <person name="Devisetty U.K."/>
            <person name="Aguiy J.C."/>
        </authorList>
    </citation>
    <scope>NUCLEOTIDE SEQUENCE [LARGE SCALE GENOMIC DNA]</scope>
    <source>
        <strain evidence="2">JCA_2017</strain>
    </source>
</reference>
<sequence>MGVVMILDSHNMIKLELASYPSLTQTPRSKQSHWSTSTSTSSTRSPTSLTSHSNFSTTPSIAPPSLEALLSPLSLIRTSPSLLPNSFVTCSGMNSTLTTTPSPPLPSFVPPSSRSNSPISPSLKNVQHSHINKMLHRIVVSWSMMMGLDDKAFEVVEVYMRELWWLSTGGVSLNLKIKDFEWFGTKKRIIRSLSELRLSKGQTLREELKVTLRSGKQLYDHVFNQESEGEEEVETEMETLPMDKKEKYGVVEKEKVSLMDILANRRKLDKHETITPVQTKLPLKLRDLNWEALRVQAREILAFSSINKLMTSLPNEIFGLGREKHANSGVIIF</sequence>
<feature type="compositionally biased region" description="Low complexity" evidence="1">
    <location>
        <begin position="32"/>
        <end position="58"/>
    </location>
</feature>
<feature type="region of interest" description="Disordered" evidence="1">
    <location>
        <begin position="98"/>
        <end position="121"/>
    </location>
</feature>
<comment type="caution">
    <text evidence="2">The sequence shown here is derived from an EMBL/GenBank/DDBJ whole genome shotgun (WGS) entry which is preliminary data.</text>
</comment>
<organism evidence="2 3">
    <name type="scientific">Mucuna pruriens</name>
    <name type="common">Velvet bean</name>
    <name type="synonym">Dolichos pruriens</name>
    <dbReference type="NCBI Taxonomy" id="157652"/>
    <lineage>
        <taxon>Eukaryota</taxon>
        <taxon>Viridiplantae</taxon>
        <taxon>Streptophyta</taxon>
        <taxon>Embryophyta</taxon>
        <taxon>Tracheophyta</taxon>
        <taxon>Spermatophyta</taxon>
        <taxon>Magnoliopsida</taxon>
        <taxon>eudicotyledons</taxon>
        <taxon>Gunneridae</taxon>
        <taxon>Pentapetalae</taxon>
        <taxon>rosids</taxon>
        <taxon>fabids</taxon>
        <taxon>Fabales</taxon>
        <taxon>Fabaceae</taxon>
        <taxon>Papilionoideae</taxon>
        <taxon>50 kb inversion clade</taxon>
        <taxon>NPAAA clade</taxon>
        <taxon>indigoferoid/millettioid clade</taxon>
        <taxon>Phaseoleae</taxon>
        <taxon>Mucuna</taxon>
    </lineage>
</organism>
<accession>A0A371GLQ1</accession>
<dbReference type="EMBL" id="QJKJ01005118">
    <property type="protein sequence ID" value="RDX91464.1"/>
    <property type="molecule type" value="Genomic_DNA"/>
</dbReference>
<name>A0A371GLQ1_MUCPR</name>
<dbReference type="AlphaFoldDB" id="A0A371GLQ1"/>
<evidence type="ECO:0000313" key="2">
    <source>
        <dbReference type="EMBL" id="RDX91464.1"/>
    </source>
</evidence>
<feature type="compositionally biased region" description="Low complexity" evidence="1">
    <location>
        <begin position="110"/>
        <end position="121"/>
    </location>
</feature>
<feature type="non-terminal residue" evidence="2">
    <location>
        <position position="1"/>
    </location>
</feature>
<evidence type="ECO:0000313" key="3">
    <source>
        <dbReference type="Proteomes" id="UP000257109"/>
    </source>
</evidence>
<proteinExistence type="predicted"/>
<keyword evidence="3" id="KW-1185">Reference proteome</keyword>
<dbReference type="Proteomes" id="UP000257109">
    <property type="component" value="Unassembled WGS sequence"/>
</dbReference>
<protein>
    <submittedName>
        <fullName evidence="2">Uncharacterized protein</fullName>
    </submittedName>
</protein>
<evidence type="ECO:0000256" key="1">
    <source>
        <dbReference type="SAM" id="MobiDB-lite"/>
    </source>
</evidence>
<gene>
    <name evidence="2" type="ORF">CR513_26552</name>
</gene>